<protein>
    <recommendedName>
        <fullName evidence="9">Nuclear pore complex protein Nup85</fullName>
    </recommendedName>
</protein>
<dbReference type="InterPro" id="IPR011502">
    <property type="entry name" value="Nucleoporin_Nup85"/>
</dbReference>
<evidence type="ECO:0000256" key="2">
    <source>
        <dbReference type="ARBA" id="ARBA00005573"/>
    </source>
</evidence>
<evidence type="ECO:0000256" key="5">
    <source>
        <dbReference type="ARBA" id="ARBA00022927"/>
    </source>
</evidence>
<comment type="similarity">
    <text evidence="2 9">Belongs to the nucleoporin Nup85 family.</text>
</comment>
<comment type="caution">
    <text evidence="10">The sequence shown here is derived from an EMBL/GenBank/DDBJ whole genome shotgun (WGS) entry which is preliminary data.</text>
</comment>
<dbReference type="Proteomes" id="UP000593567">
    <property type="component" value="Unassembled WGS sequence"/>
</dbReference>
<dbReference type="GO" id="GO:0017056">
    <property type="term" value="F:structural constituent of nuclear pore"/>
    <property type="evidence" value="ECO:0007669"/>
    <property type="project" value="TreeGrafter"/>
</dbReference>
<dbReference type="OrthoDB" id="17644at2759"/>
<dbReference type="AlphaFoldDB" id="A0A7J7JK39"/>
<dbReference type="Pfam" id="PF07575">
    <property type="entry name" value="Nucleopor_Nup85"/>
    <property type="match status" value="1"/>
</dbReference>
<keyword evidence="9" id="KW-0472">Membrane</keyword>
<evidence type="ECO:0000256" key="3">
    <source>
        <dbReference type="ARBA" id="ARBA00022448"/>
    </source>
</evidence>
<keyword evidence="11" id="KW-1185">Reference proteome</keyword>
<evidence type="ECO:0000256" key="6">
    <source>
        <dbReference type="ARBA" id="ARBA00023010"/>
    </source>
</evidence>
<accession>A0A7J7JK39</accession>
<sequence>MDVQSDTPQQHSAMLGPNNKLILCNNSTEGSGELLFKEVNLRPEYDNQFVRNLVNEMSCVFIANQRSPDCPMTVEEVLHYSRSYRAVIKESMQHVQRALMTEDAASADLLDDLMRTLVVSESAWNLMEIIFFQEPQGGELALQLLKWLSIHIDDCRVMMEEVMKEDPVHHHHNYWPAVYGCLLQGKTEGVMELLVASNNTSKSCRVLMSVLSKMPVYQAAGMAVNEYEGKWRMWREELKQMLSQGVFADDDKMAQMAKILSGDLDSILSAVEELSAPWYSYLMAAIFYTQPYAKFHQVQGSIEGAVHRCGGIKSFDTHDSLIYHILRRNLVELMKCCSEEFSSWWFAAHLADVFHQANLLQEKNSLDTTMRDSLLLEYGGSLMQDHRLWNVGIHYLLQCPKYGRYHLQEYLARLPLASTRQALKVLSVCETHGFTQQASSICRVMARREMREDRLGSALTWCRHGKDGNMATIVAEKFLDQYRESVMLPSVDVLDALGPTMLLMSKKLLFLVKLREFHQLVDTGEEKEACSLLVALIKSRTAPARYWFLLILELLPMLESSKVLFTPDEIYDLMNAVTELKQSKSEEMMNELEVSRIQTLHLSLTRCLAKVTLSDSNALVAISCDV</sequence>
<gene>
    <name evidence="10" type="ORF">EB796_015520</name>
</gene>
<dbReference type="GO" id="GO:0031965">
    <property type="term" value="C:nuclear membrane"/>
    <property type="evidence" value="ECO:0007669"/>
    <property type="project" value="UniProtKB-UniRule"/>
</dbReference>
<evidence type="ECO:0000313" key="11">
    <source>
        <dbReference type="Proteomes" id="UP000593567"/>
    </source>
</evidence>
<keyword evidence="7 9" id="KW-0906">Nuclear pore complex</keyword>
<keyword evidence="8 9" id="KW-0539">Nucleus</keyword>
<comment type="subcellular location">
    <subcellularLocation>
        <location evidence="1 9">Nucleus</location>
        <location evidence="1 9">Nuclear pore complex</location>
    </subcellularLocation>
</comment>
<evidence type="ECO:0000256" key="9">
    <source>
        <dbReference type="RuleBase" id="RU365073"/>
    </source>
</evidence>
<evidence type="ECO:0000256" key="7">
    <source>
        <dbReference type="ARBA" id="ARBA00023132"/>
    </source>
</evidence>
<dbReference type="EMBL" id="VXIV02002333">
    <property type="protein sequence ID" value="KAF6026163.1"/>
    <property type="molecule type" value="Genomic_DNA"/>
</dbReference>
<evidence type="ECO:0000256" key="1">
    <source>
        <dbReference type="ARBA" id="ARBA00004567"/>
    </source>
</evidence>
<dbReference type="PANTHER" id="PTHR13373">
    <property type="entry name" value="FROUNT PROTEIN-RELATED"/>
    <property type="match status" value="1"/>
</dbReference>
<comment type="function">
    <text evidence="9">Functions as a component of the nuclear pore complex (NPC).</text>
</comment>
<keyword evidence="3 9" id="KW-0813">Transport</keyword>
<dbReference type="GO" id="GO:0006606">
    <property type="term" value="P:protein import into nucleus"/>
    <property type="evidence" value="ECO:0007669"/>
    <property type="project" value="TreeGrafter"/>
</dbReference>
<dbReference type="GO" id="GO:0045893">
    <property type="term" value="P:positive regulation of DNA-templated transcription"/>
    <property type="evidence" value="ECO:0007669"/>
    <property type="project" value="TreeGrafter"/>
</dbReference>
<evidence type="ECO:0000256" key="4">
    <source>
        <dbReference type="ARBA" id="ARBA00022816"/>
    </source>
</evidence>
<keyword evidence="5 9" id="KW-0653">Protein transport</keyword>
<dbReference type="GO" id="GO:0031080">
    <property type="term" value="C:nuclear pore outer ring"/>
    <property type="evidence" value="ECO:0007669"/>
    <property type="project" value="TreeGrafter"/>
</dbReference>
<reference evidence="10" key="1">
    <citation type="submission" date="2020-06" db="EMBL/GenBank/DDBJ databases">
        <title>Draft genome of Bugula neritina, a colonial animal packing powerful symbionts and potential medicines.</title>
        <authorList>
            <person name="Rayko M."/>
        </authorList>
    </citation>
    <scope>NUCLEOTIDE SEQUENCE [LARGE SCALE GENOMIC DNA]</scope>
    <source>
        <strain evidence="10">Kwan_BN1</strain>
    </source>
</reference>
<keyword evidence="6 9" id="KW-0811">Translocation</keyword>
<comment type="subunit">
    <text evidence="9">Component of the nuclear pore complex (NPC).</text>
</comment>
<evidence type="ECO:0000313" key="10">
    <source>
        <dbReference type="EMBL" id="KAF6026163.1"/>
    </source>
</evidence>
<organism evidence="10 11">
    <name type="scientific">Bugula neritina</name>
    <name type="common">Brown bryozoan</name>
    <name type="synonym">Sertularia neritina</name>
    <dbReference type="NCBI Taxonomy" id="10212"/>
    <lineage>
        <taxon>Eukaryota</taxon>
        <taxon>Metazoa</taxon>
        <taxon>Spiralia</taxon>
        <taxon>Lophotrochozoa</taxon>
        <taxon>Bryozoa</taxon>
        <taxon>Gymnolaemata</taxon>
        <taxon>Cheilostomatida</taxon>
        <taxon>Flustrina</taxon>
        <taxon>Buguloidea</taxon>
        <taxon>Bugulidae</taxon>
        <taxon>Bugula</taxon>
    </lineage>
</organism>
<evidence type="ECO:0000256" key="8">
    <source>
        <dbReference type="ARBA" id="ARBA00023242"/>
    </source>
</evidence>
<proteinExistence type="inferred from homology"/>
<dbReference type="PANTHER" id="PTHR13373:SF21">
    <property type="entry name" value="NUCLEAR PORE COMPLEX PROTEIN NUP85"/>
    <property type="match status" value="1"/>
</dbReference>
<dbReference type="GO" id="GO:0006406">
    <property type="term" value="P:mRNA export from nucleus"/>
    <property type="evidence" value="ECO:0007669"/>
    <property type="project" value="TreeGrafter"/>
</dbReference>
<name>A0A7J7JK39_BUGNE</name>
<keyword evidence="4 9" id="KW-0509">mRNA transport</keyword>